<dbReference type="Proteomes" id="UP001054857">
    <property type="component" value="Unassembled WGS sequence"/>
</dbReference>
<feature type="compositionally biased region" description="Polar residues" evidence="1">
    <location>
        <begin position="499"/>
        <end position="510"/>
    </location>
</feature>
<accession>A0AAD3HKE9</accession>
<evidence type="ECO:0000313" key="2">
    <source>
        <dbReference type="EMBL" id="GFR43938.1"/>
    </source>
</evidence>
<feature type="region of interest" description="Disordered" evidence="1">
    <location>
        <begin position="475"/>
        <end position="545"/>
    </location>
</feature>
<reference evidence="2 3" key="1">
    <citation type="journal article" date="2021" name="Sci. Rep.">
        <title>Genome sequencing of the multicellular alga Astrephomene provides insights into convergent evolution of germ-soma differentiation.</title>
        <authorList>
            <person name="Yamashita S."/>
            <person name="Yamamoto K."/>
            <person name="Matsuzaki R."/>
            <person name="Suzuki S."/>
            <person name="Yamaguchi H."/>
            <person name="Hirooka S."/>
            <person name="Minakuchi Y."/>
            <person name="Miyagishima S."/>
            <person name="Kawachi M."/>
            <person name="Toyoda A."/>
            <person name="Nozaki H."/>
        </authorList>
    </citation>
    <scope>NUCLEOTIDE SEQUENCE [LARGE SCALE GENOMIC DNA]</scope>
    <source>
        <strain evidence="2 3">NIES-4017</strain>
    </source>
</reference>
<feature type="compositionally biased region" description="Gly residues" evidence="1">
    <location>
        <begin position="28"/>
        <end position="40"/>
    </location>
</feature>
<feature type="compositionally biased region" description="Polar residues" evidence="1">
    <location>
        <begin position="387"/>
        <end position="398"/>
    </location>
</feature>
<feature type="compositionally biased region" description="Low complexity" evidence="1">
    <location>
        <begin position="83"/>
        <end position="97"/>
    </location>
</feature>
<evidence type="ECO:0000313" key="3">
    <source>
        <dbReference type="Proteomes" id="UP001054857"/>
    </source>
</evidence>
<gene>
    <name evidence="2" type="ORF">Agub_g5077</name>
</gene>
<sequence length="545" mass="55664">GAEVEAGGEAAGQAAGEGGAPITAEGKAGTGAGAAAGGAAGAAAGEDCAQPPCPQSSPREAHAAAGSWRPPGPLLWSGEAREAGGAAHSGGAAEGHSPVIQGPSPHLERLSWGGQELLLDRSSHPVFRRDKSGGWLRLVGVYRQEAVVLQDRALAAALFETLDAYVRVHRMGWRELFSHFDSQLKGWLSAEEFGRLVGHFLPGATLADVECLQVVLDDNQGITYEMFLELALICRAEGQAVLRVRSPEPQGGPQQEAPADPADAAQEDMRAASTRPHAASTRPHAASGRSGARLPQRDQQPGWFRDPAGRFASGEARGNAGQQQQQQKAGSQGSHRQPAHGSNSSSHAPHPYGSRISAPPHSGQAPPGAFSSSSSNGGGGSGGNNSYRPSSYVSSQKTAPHGGHARPMQAGGPGAGGAGGGNGGGSGGALRPTAAMRQSAPDPRRHQPHGAALHQPAPTPFQQAQALLAALGQLGGSPLLQPRGSPMKQIRASSARPLQASSAAARQEQLQGGAVRPVSGGPPASPLTYMHPLALLPPNEPLVRR</sequence>
<protein>
    <submittedName>
        <fullName evidence="2">Uncharacterized protein</fullName>
    </submittedName>
</protein>
<evidence type="ECO:0000256" key="1">
    <source>
        <dbReference type="SAM" id="MobiDB-lite"/>
    </source>
</evidence>
<feature type="compositionally biased region" description="Gly residues" evidence="1">
    <location>
        <begin position="411"/>
        <end position="428"/>
    </location>
</feature>
<feature type="compositionally biased region" description="Low complexity" evidence="1">
    <location>
        <begin position="314"/>
        <end position="333"/>
    </location>
</feature>
<name>A0AAD3HKE9_9CHLO</name>
<feature type="compositionally biased region" description="Low complexity" evidence="1">
    <location>
        <begin position="247"/>
        <end position="264"/>
    </location>
</feature>
<feature type="region of interest" description="Disordered" evidence="1">
    <location>
        <begin position="1"/>
        <end position="106"/>
    </location>
</feature>
<feature type="compositionally biased region" description="Low complexity" evidence="1">
    <location>
        <begin position="1"/>
        <end position="14"/>
    </location>
</feature>
<organism evidence="2 3">
    <name type="scientific">Astrephomene gubernaculifera</name>
    <dbReference type="NCBI Taxonomy" id="47775"/>
    <lineage>
        <taxon>Eukaryota</taxon>
        <taxon>Viridiplantae</taxon>
        <taxon>Chlorophyta</taxon>
        <taxon>core chlorophytes</taxon>
        <taxon>Chlorophyceae</taxon>
        <taxon>CS clade</taxon>
        <taxon>Chlamydomonadales</taxon>
        <taxon>Astrephomenaceae</taxon>
        <taxon>Astrephomene</taxon>
    </lineage>
</organism>
<comment type="caution">
    <text evidence="2">The sequence shown here is derived from an EMBL/GenBank/DDBJ whole genome shotgun (WGS) entry which is preliminary data.</text>
</comment>
<feature type="region of interest" description="Disordered" evidence="1">
    <location>
        <begin position="245"/>
        <end position="462"/>
    </location>
</feature>
<dbReference type="EMBL" id="BMAR01000006">
    <property type="protein sequence ID" value="GFR43938.1"/>
    <property type="molecule type" value="Genomic_DNA"/>
</dbReference>
<dbReference type="AlphaFoldDB" id="A0AAD3HKE9"/>
<proteinExistence type="predicted"/>
<keyword evidence="3" id="KW-1185">Reference proteome</keyword>
<feature type="compositionally biased region" description="Low complexity" evidence="1">
    <location>
        <begin position="475"/>
        <end position="486"/>
    </location>
</feature>
<feature type="non-terminal residue" evidence="2">
    <location>
        <position position="1"/>
    </location>
</feature>